<evidence type="ECO:0000313" key="2">
    <source>
        <dbReference type="Proteomes" id="UP000031587"/>
    </source>
</evidence>
<organism evidence="1 2">
    <name type="scientific">Pseudomonas fluorescens</name>
    <dbReference type="NCBI Taxonomy" id="294"/>
    <lineage>
        <taxon>Bacteria</taxon>
        <taxon>Pseudomonadati</taxon>
        <taxon>Pseudomonadota</taxon>
        <taxon>Gammaproteobacteria</taxon>
        <taxon>Pseudomonadales</taxon>
        <taxon>Pseudomonadaceae</taxon>
        <taxon>Pseudomonas</taxon>
    </lineage>
</organism>
<proteinExistence type="predicted"/>
<comment type="caution">
    <text evidence="1">The sequence shown here is derived from an EMBL/GenBank/DDBJ whole genome shotgun (WGS) entry which is preliminary data.</text>
</comment>
<dbReference type="AlphaFoldDB" id="A0AAE2DHM7"/>
<name>A0AAE2DHM7_PSEFL</name>
<dbReference type="Proteomes" id="UP000031587">
    <property type="component" value="Unassembled WGS sequence"/>
</dbReference>
<dbReference type="EMBL" id="JTGH01000024">
    <property type="protein sequence ID" value="KIF56186.1"/>
    <property type="molecule type" value="Genomic_DNA"/>
</dbReference>
<accession>A0AAE2DHM7</accession>
<sequence>MAEIFEFPANNRLHNRKVEQNQAQRKKLADWFRTIAAHIEGNDCEREPLAAMIVLSSVTGDEVLHTGYADHEQVNLRQAGYAAQRMATTPFVRRGGNFFDRR</sequence>
<evidence type="ECO:0000313" key="1">
    <source>
        <dbReference type="EMBL" id="KIF56186.1"/>
    </source>
</evidence>
<protein>
    <submittedName>
        <fullName evidence="1">Uncharacterized protein</fullName>
    </submittedName>
</protein>
<gene>
    <name evidence="1" type="ORF">QS95_25205</name>
</gene>
<reference evidence="1 2" key="1">
    <citation type="submission" date="2014-11" db="EMBL/GenBank/DDBJ databases">
        <title>Draft genome sequence of Pseudomonas fluorescens strains SF4c SF39a.</title>
        <authorList>
            <person name="Underwood G.E."/>
            <person name="Ly L.K."/>
            <person name="Bitzer A.S."/>
            <person name="Godino A."/>
            <person name="Bucci V."/>
            <person name="Fischer S."/>
            <person name="Silby M.W."/>
        </authorList>
    </citation>
    <scope>NUCLEOTIDE SEQUENCE [LARGE SCALE GENOMIC DNA]</scope>
    <source>
        <strain evidence="1 2">SF4c</strain>
    </source>
</reference>
<dbReference type="RefSeq" id="WP_039772216.1">
    <property type="nucleotide sequence ID" value="NZ_JTGH01000024.1"/>
</dbReference>